<evidence type="ECO:0000313" key="2">
    <source>
        <dbReference type="EMBL" id="KAF3887479.1"/>
    </source>
</evidence>
<organism evidence="3">
    <name type="scientific">Tolypothrix bouteillei VB521301</name>
    <dbReference type="NCBI Taxonomy" id="1479485"/>
    <lineage>
        <taxon>Bacteria</taxon>
        <taxon>Bacillati</taxon>
        <taxon>Cyanobacteriota</taxon>
        <taxon>Cyanophyceae</taxon>
        <taxon>Nostocales</taxon>
        <taxon>Tolypothrichaceae</taxon>
        <taxon>Tolypothrix</taxon>
    </lineage>
</organism>
<dbReference type="RefSeq" id="WP_038086098.1">
    <property type="nucleotide sequence ID" value="NZ_JHEG04000001.1"/>
</dbReference>
<dbReference type="PANTHER" id="PTHR43415">
    <property type="entry name" value="SPERMIDINE N(1)-ACETYLTRANSFERASE"/>
    <property type="match status" value="1"/>
</dbReference>
<dbReference type="InterPro" id="IPR016181">
    <property type="entry name" value="Acyl_CoA_acyltransferase"/>
</dbReference>
<dbReference type="PROSITE" id="PS51186">
    <property type="entry name" value="GNAT"/>
    <property type="match status" value="1"/>
</dbReference>
<dbReference type="SUPFAM" id="SSF55729">
    <property type="entry name" value="Acyl-CoA N-acyltransferases (Nat)"/>
    <property type="match status" value="1"/>
</dbReference>
<dbReference type="AlphaFoldDB" id="A0A0C1NF41"/>
<evidence type="ECO:0000313" key="3">
    <source>
        <dbReference type="EMBL" id="KIE11411.1"/>
    </source>
</evidence>
<dbReference type="OrthoDB" id="9795206at2"/>
<dbReference type="STRING" id="1479485.DA73_0223930"/>
<name>A0A0C1NF41_9CYAN</name>
<dbReference type="InterPro" id="IPR000182">
    <property type="entry name" value="GNAT_dom"/>
</dbReference>
<protein>
    <submittedName>
        <fullName evidence="3">GCN5 family acetyltransferase</fullName>
    </submittedName>
    <submittedName>
        <fullName evidence="2">GNAT family N-acetyltransferase</fullName>
    </submittedName>
</protein>
<evidence type="ECO:0000259" key="1">
    <source>
        <dbReference type="PROSITE" id="PS51186"/>
    </source>
</evidence>
<dbReference type="EMBL" id="JHEG04000001">
    <property type="protein sequence ID" value="KAF3887479.1"/>
    <property type="molecule type" value="Genomic_DNA"/>
</dbReference>
<dbReference type="GO" id="GO:0016747">
    <property type="term" value="F:acyltransferase activity, transferring groups other than amino-acyl groups"/>
    <property type="evidence" value="ECO:0007669"/>
    <property type="project" value="InterPro"/>
</dbReference>
<reference evidence="3" key="1">
    <citation type="journal article" date="2015" name="Genome Announc.">
        <title>Draft Genome Sequence of Tolypothrix boutellei Strain VB521301.</title>
        <authorList>
            <person name="Chandrababunaidu M.M."/>
            <person name="Singh D."/>
            <person name="Sen D."/>
            <person name="Bhan S."/>
            <person name="Das S."/>
            <person name="Gupta A."/>
            <person name="Adhikary S.P."/>
            <person name="Tripathy S."/>
        </authorList>
    </citation>
    <scope>NUCLEOTIDE SEQUENCE</scope>
    <source>
        <strain evidence="3">VB521301</strain>
    </source>
</reference>
<comment type="caution">
    <text evidence="3">The sequence shown here is derived from an EMBL/GenBank/DDBJ whole genome shotgun (WGS) entry which is preliminary data.</text>
</comment>
<reference evidence="2" key="2">
    <citation type="submission" date="2019-11" db="EMBL/GenBank/DDBJ databases">
        <title>Improved Assembly of Tolypothrix boutellei genome.</title>
        <authorList>
            <person name="Sarangi A.N."/>
            <person name="Mukherjee M."/>
            <person name="Ghosh S."/>
            <person name="Singh D."/>
            <person name="Das A."/>
            <person name="Kant S."/>
            <person name="Prusty A."/>
            <person name="Tripathy S."/>
        </authorList>
    </citation>
    <scope>NUCLEOTIDE SEQUENCE</scope>
    <source>
        <strain evidence="2">VB521301</strain>
    </source>
</reference>
<sequence>MEFKPLFTGKLLRLAAPRPDDNMHFAKWSENDEYLRVADNDPARPITPEDWTQFEASVLNSPNSFHFRLRTLADDTLIGGVGLFQVQWTHQVASLGIAIGDSAYWGKGYGTDALKLILGYAFRELNLYRVSSSTIGYNVRSIKAHEKVGFCQEGRQRSAIKREGQRFDVIHFGILRSEWEALQSQ</sequence>
<accession>A0A0C1NF41</accession>
<proteinExistence type="predicted"/>
<feature type="domain" description="N-acetyltransferase" evidence="1">
    <location>
        <begin position="23"/>
        <end position="168"/>
    </location>
</feature>
<gene>
    <name evidence="3" type="ORF">DA73_0223930</name>
    <name evidence="2" type="ORF">DA73_0400019795</name>
</gene>
<evidence type="ECO:0000313" key="4">
    <source>
        <dbReference type="Proteomes" id="UP000029738"/>
    </source>
</evidence>
<dbReference type="Proteomes" id="UP000029738">
    <property type="component" value="Unassembled WGS sequence"/>
</dbReference>
<dbReference type="PANTHER" id="PTHR43415:SF3">
    <property type="entry name" value="GNAT-FAMILY ACETYLTRANSFERASE"/>
    <property type="match status" value="1"/>
</dbReference>
<dbReference type="Gene3D" id="3.40.630.30">
    <property type="match status" value="1"/>
</dbReference>
<keyword evidence="4" id="KW-1185">Reference proteome</keyword>
<keyword evidence="3" id="KW-0808">Transferase</keyword>
<dbReference type="Pfam" id="PF13302">
    <property type="entry name" value="Acetyltransf_3"/>
    <property type="match status" value="1"/>
</dbReference>
<dbReference type="EMBL" id="JHEG02000048">
    <property type="protein sequence ID" value="KIE11411.1"/>
    <property type="molecule type" value="Genomic_DNA"/>
</dbReference>